<dbReference type="PANTHER" id="PTHR39369">
    <property type="entry name" value="LIN-24 (TWENTY-FOUR) LIKE"/>
    <property type="match status" value="1"/>
</dbReference>
<dbReference type="InterPro" id="IPR004991">
    <property type="entry name" value="Aerolysin-like"/>
</dbReference>
<proteinExistence type="predicted"/>
<name>A0AA39I5T6_9BILA</name>
<dbReference type="PANTHER" id="PTHR39369:SF6">
    <property type="entry name" value="LIN-24 (TWENTY-FOUR) LIKE"/>
    <property type="match status" value="1"/>
</dbReference>
<evidence type="ECO:0000313" key="2">
    <source>
        <dbReference type="Proteomes" id="UP001175271"/>
    </source>
</evidence>
<dbReference type="AlphaFoldDB" id="A0AA39I5T6"/>
<dbReference type="Pfam" id="PF03318">
    <property type="entry name" value="ETX_MTX2"/>
    <property type="match status" value="1"/>
</dbReference>
<gene>
    <name evidence="1" type="ORF">QR680_013528</name>
</gene>
<protein>
    <submittedName>
        <fullName evidence="1">Uncharacterized protein</fullName>
    </submittedName>
</protein>
<dbReference type="Proteomes" id="UP001175271">
    <property type="component" value="Unassembled WGS sequence"/>
</dbReference>
<sequence length="299" mass="33691">MFNCCIGRQSKGTPLLEAANMQKTEPMSVTSSTNAQKPNEDLVDLEVIVRNWAKQIFDVTKTKTEAKISKKHLQFNINWSHMLNESLEPTYTKDGLPTDQTRTSPEEQCLFRTTFTNTTDREQEYSFKTERTTRSAATAIVEKGVCRGVDMEVKLKTPCEVLEANAGFHGEISVCHIGENTVEEELVWGVDSNVRVPANTETVAQLVILEDNAVRKFAIENRLSGRVIVTVTNAKENNSLVTIIEGNIVEIVRGLGDHAAMGFAIRDQAVWYTTKGTCKFKYGVEQRVKITERDLHRYR</sequence>
<comment type="caution">
    <text evidence="1">The sequence shown here is derived from an EMBL/GenBank/DDBJ whole genome shotgun (WGS) entry which is preliminary data.</text>
</comment>
<dbReference type="CDD" id="cd20237">
    <property type="entry name" value="PFM_LIN24-like"/>
    <property type="match status" value="1"/>
</dbReference>
<organism evidence="1 2">
    <name type="scientific">Steinernema hermaphroditum</name>
    <dbReference type="NCBI Taxonomy" id="289476"/>
    <lineage>
        <taxon>Eukaryota</taxon>
        <taxon>Metazoa</taxon>
        <taxon>Ecdysozoa</taxon>
        <taxon>Nematoda</taxon>
        <taxon>Chromadorea</taxon>
        <taxon>Rhabditida</taxon>
        <taxon>Tylenchina</taxon>
        <taxon>Panagrolaimomorpha</taxon>
        <taxon>Strongyloidoidea</taxon>
        <taxon>Steinernematidae</taxon>
        <taxon>Steinernema</taxon>
    </lineage>
</organism>
<keyword evidence="2" id="KW-1185">Reference proteome</keyword>
<accession>A0AA39I5T6</accession>
<dbReference type="EMBL" id="JAUCMV010000002">
    <property type="protein sequence ID" value="KAK0418372.1"/>
    <property type="molecule type" value="Genomic_DNA"/>
</dbReference>
<evidence type="ECO:0000313" key="1">
    <source>
        <dbReference type="EMBL" id="KAK0418372.1"/>
    </source>
</evidence>
<dbReference type="SUPFAM" id="SSF56973">
    <property type="entry name" value="Aerolisin/ETX pore-forming domain"/>
    <property type="match status" value="1"/>
</dbReference>
<dbReference type="Gene3D" id="2.170.15.10">
    <property type="entry name" value="Proaerolysin, chain A, domain 3"/>
    <property type="match status" value="1"/>
</dbReference>
<reference evidence="1" key="1">
    <citation type="submission" date="2023-06" db="EMBL/GenBank/DDBJ databases">
        <title>Genomic analysis of the entomopathogenic nematode Steinernema hermaphroditum.</title>
        <authorList>
            <person name="Schwarz E.M."/>
            <person name="Heppert J.K."/>
            <person name="Baniya A."/>
            <person name="Schwartz H.T."/>
            <person name="Tan C.-H."/>
            <person name="Antoshechkin I."/>
            <person name="Sternberg P.W."/>
            <person name="Goodrich-Blair H."/>
            <person name="Dillman A.R."/>
        </authorList>
    </citation>
    <scope>NUCLEOTIDE SEQUENCE</scope>
    <source>
        <strain evidence="1">PS9179</strain>
        <tissue evidence="1">Whole animal</tissue>
    </source>
</reference>